<comment type="caution">
    <text evidence="2">The sequence shown here is derived from an EMBL/GenBank/DDBJ whole genome shotgun (WGS) entry which is preliminary data.</text>
</comment>
<evidence type="ECO:0000313" key="2">
    <source>
        <dbReference type="EMBL" id="MCO6418760.1"/>
    </source>
</evidence>
<dbReference type="Pfam" id="PF05762">
    <property type="entry name" value="VWA_CoxE"/>
    <property type="match status" value="1"/>
</dbReference>
<dbReference type="RefSeq" id="WP_252955388.1">
    <property type="nucleotide sequence ID" value="NZ_JAFIRR010000150.1"/>
</dbReference>
<dbReference type="PANTHER" id="PTHR39338">
    <property type="entry name" value="BLL5662 PROTEIN-RELATED"/>
    <property type="match status" value="1"/>
</dbReference>
<dbReference type="PANTHER" id="PTHR39338:SF5">
    <property type="entry name" value="BLR6139 PROTEIN"/>
    <property type="match status" value="1"/>
</dbReference>
<accession>A0ABT1DA00</accession>
<name>A0ABT1DA00_9PROT</name>
<feature type="compositionally biased region" description="Pro residues" evidence="1">
    <location>
        <begin position="86"/>
        <end position="95"/>
    </location>
</feature>
<evidence type="ECO:0000313" key="3">
    <source>
        <dbReference type="Proteomes" id="UP001523392"/>
    </source>
</evidence>
<feature type="region of interest" description="Disordered" evidence="1">
    <location>
        <begin position="81"/>
        <end position="105"/>
    </location>
</feature>
<gene>
    <name evidence="2" type="ORF">JYK14_21735</name>
</gene>
<dbReference type="InterPro" id="IPR008912">
    <property type="entry name" value="Uncharacterised_CoxE"/>
</dbReference>
<organism evidence="2 3">
    <name type="scientific">Siccirubricoccus soli</name>
    <dbReference type="NCBI Taxonomy" id="2899147"/>
    <lineage>
        <taxon>Bacteria</taxon>
        <taxon>Pseudomonadati</taxon>
        <taxon>Pseudomonadota</taxon>
        <taxon>Alphaproteobacteria</taxon>
        <taxon>Acetobacterales</taxon>
        <taxon>Roseomonadaceae</taxon>
        <taxon>Siccirubricoccus</taxon>
    </lineage>
</organism>
<dbReference type="EMBL" id="JAFIRR010000150">
    <property type="protein sequence ID" value="MCO6418760.1"/>
    <property type="molecule type" value="Genomic_DNA"/>
</dbReference>
<keyword evidence="3" id="KW-1185">Reference proteome</keyword>
<dbReference type="PIRSF" id="PIRSF010256">
    <property type="entry name" value="CoxE_vWa"/>
    <property type="match status" value="1"/>
</dbReference>
<dbReference type="Proteomes" id="UP001523392">
    <property type="component" value="Unassembled WGS sequence"/>
</dbReference>
<reference evidence="2 3" key="1">
    <citation type="submission" date="2021-12" db="EMBL/GenBank/DDBJ databases">
        <title>Siccirubricoccus leaddurans sp. nov., a high concentration Zn2+ tolerance bacterium.</title>
        <authorList>
            <person name="Cao Y."/>
        </authorList>
    </citation>
    <scope>NUCLEOTIDE SEQUENCE [LARGE SCALE GENOMIC DNA]</scope>
    <source>
        <strain evidence="2 3">KC 17139</strain>
    </source>
</reference>
<evidence type="ECO:0000256" key="1">
    <source>
        <dbReference type="SAM" id="MobiDB-lite"/>
    </source>
</evidence>
<protein>
    <submittedName>
        <fullName evidence="2">VWA domain-containing protein</fullName>
    </submittedName>
</protein>
<sequence length="452" mass="50150">MAGSAAVMEGPLLDFFRAARGAGLRISPAESIDAVRAVRVIGFEEREALRDTLSLVLAKTPAEKRAFAECFERFFSRGSFADDELTPPPAAPPATSPAGGEGEGGGSALGRLLLANDQAALAAEVEAAAASVGLINISIFTQVNLFTRRMLDRMGLAALEREIAATKDADRANRLRIGRDRLRERVRDFVQQNLLLFAEGKNQEFRERLLTQTRLSAIDRRDHDRMRVLVRAMAKRLATQYGRPRRRDRRGILDVRRTLRRNMGWEAIPFLPVWKQERIDKPKLAVLCDVSGSVAPLAQFLLLFLFSLNEALAGLRAFAFSNSLIEVSELLERLPIEKAIPEVLQRIGFGSSNYGQALADFEAGWLGILDSQTTVIILGDGRGNRNPARSEILRRMAERSKQVVWLNPEPRTLWGTGDSDMLRYAPHCRVTAVCNSLQHLERVISGLLRDGA</sequence>
<proteinExistence type="predicted"/>
<dbReference type="InterPro" id="IPR011195">
    <property type="entry name" value="UCP010256"/>
</dbReference>